<dbReference type="Pfam" id="PF03881">
    <property type="entry name" value="Fructosamin_kin"/>
    <property type="match status" value="1"/>
</dbReference>
<gene>
    <name evidence="3" type="ORF">EDC45_0864</name>
</gene>
<dbReference type="PANTHER" id="PTHR12149">
    <property type="entry name" value="FRUCTOSAMINE 3 KINASE-RELATED PROTEIN"/>
    <property type="match status" value="1"/>
</dbReference>
<dbReference type="AlphaFoldDB" id="A0A4R6VEN3"/>
<dbReference type="InterPro" id="IPR016477">
    <property type="entry name" value="Fructo-/Ketosamine-3-kinase"/>
</dbReference>
<sequence>MWKSVSQVLADQFGAYYNIKEKAKVHHGEMHESWLINDHIQPVFVKSNEKSYRSMFRAEADQLALLAATNTIHVPQVYGVGCSQNHSFLLLEALPIEAVEEDAMAEFGRQLARLHQSGATQKYGLEFDTWLGPVYQPNEWKTNWATFFAEQRIGWQLQICKEKSIQFGDIDEIIRTVAARLAKHKPQPALLHGNLWIENCAKVGNKIFTYDPACYWGDRECDLAFSELFEPFPASFYRSYQQSYPLPEGYQARKPIYQLYYLLNFSHRFNGNYINLTRKIINSLS</sequence>
<accession>A0A4R6VEN3</accession>
<dbReference type="RefSeq" id="WP_133543798.1">
    <property type="nucleotide sequence ID" value="NZ_SNYQ01000002.1"/>
</dbReference>
<dbReference type="PIRSF" id="PIRSF006221">
    <property type="entry name" value="Ketosamine-3-kinase"/>
    <property type="match status" value="1"/>
</dbReference>
<keyword evidence="2" id="KW-0808">Transferase</keyword>
<comment type="similarity">
    <text evidence="1 2">Belongs to the fructosamine kinase family.</text>
</comment>
<evidence type="ECO:0000313" key="3">
    <source>
        <dbReference type="EMBL" id="TDQ59071.1"/>
    </source>
</evidence>
<proteinExistence type="inferred from homology"/>
<dbReference type="Gene3D" id="3.30.200.20">
    <property type="entry name" value="Phosphorylase Kinase, domain 1"/>
    <property type="match status" value="1"/>
</dbReference>
<dbReference type="EMBL" id="SNYQ01000002">
    <property type="protein sequence ID" value="TDQ59071.1"/>
    <property type="molecule type" value="Genomic_DNA"/>
</dbReference>
<keyword evidence="2 3" id="KW-0418">Kinase</keyword>
<evidence type="ECO:0000313" key="4">
    <source>
        <dbReference type="Proteomes" id="UP000295657"/>
    </source>
</evidence>
<dbReference type="Gene3D" id="3.90.1200.10">
    <property type="match status" value="1"/>
</dbReference>
<dbReference type="PANTHER" id="PTHR12149:SF8">
    <property type="entry name" value="PROTEIN-RIBULOSAMINE 3-KINASE"/>
    <property type="match status" value="1"/>
</dbReference>
<name>A0A4R6VEN3_9PAST</name>
<comment type="caution">
    <text evidence="3">The sequence shown here is derived from an EMBL/GenBank/DDBJ whole genome shotgun (WGS) entry which is preliminary data.</text>
</comment>
<organism evidence="3 4">
    <name type="scientific">Mesocricetibacter intestinalis</name>
    <dbReference type="NCBI Taxonomy" id="1521930"/>
    <lineage>
        <taxon>Bacteria</taxon>
        <taxon>Pseudomonadati</taxon>
        <taxon>Pseudomonadota</taxon>
        <taxon>Gammaproteobacteria</taxon>
        <taxon>Pasteurellales</taxon>
        <taxon>Pasteurellaceae</taxon>
        <taxon>Mesocricetibacter</taxon>
    </lineage>
</organism>
<evidence type="ECO:0000256" key="2">
    <source>
        <dbReference type="PIRNR" id="PIRNR006221"/>
    </source>
</evidence>
<dbReference type="GO" id="GO:0016301">
    <property type="term" value="F:kinase activity"/>
    <property type="evidence" value="ECO:0007669"/>
    <property type="project" value="UniProtKB-UniRule"/>
</dbReference>
<reference evidence="3 4" key="1">
    <citation type="submission" date="2019-03" db="EMBL/GenBank/DDBJ databases">
        <title>Genomic Encyclopedia of Type Strains, Phase IV (KMG-IV): sequencing the most valuable type-strain genomes for metagenomic binning, comparative biology and taxonomic classification.</title>
        <authorList>
            <person name="Goeker M."/>
        </authorList>
    </citation>
    <scope>NUCLEOTIDE SEQUENCE [LARGE SCALE GENOMIC DNA]</scope>
    <source>
        <strain evidence="3 4">DSM 28403</strain>
    </source>
</reference>
<dbReference type="Proteomes" id="UP000295657">
    <property type="component" value="Unassembled WGS sequence"/>
</dbReference>
<evidence type="ECO:0000256" key="1">
    <source>
        <dbReference type="ARBA" id="ARBA00009460"/>
    </source>
</evidence>
<keyword evidence="4" id="KW-1185">Reference proteome</keyword>
<dbReference type="SUPFAM" id="SSF56112">
    <property type="entry name" value="Protein kinase-like (PK-like)"/>
    <property type="match status" value="1"/>
</dbReference>
<protein>
    <submittedName>
        <fullName evidence="3">Fructosamine-3-kinase</fullName>
    </submittedName>
</protein>
<dbReference type="InterPro" id="IPR011009">
    <property type="entry name" value="Kinase-like_dom_sf"/>
</dbReference>
<dbReference type="OrthoDB" id="5291879at2"/>